<evidence type="ECO:0000256" key="1">
    <source>
        <dbReference type="ARBA" id="ARBA00004429"/>
    </source>
</evidence>
<evidence type="ECO:0000256" key="8">
    <source>
        <dbReference type="ARBA" id="ARBA00022779"/>
    </source>
</evidence>
<keyword evidence="10 13" id="KW-1133">Transmembrane helix</keyword>
<evidence type="ECO:0000256" key="13">
    <source>
        <dbReference type="SAM" id="Phobius"/>
    </source>
</evidence>
<protein>
    <submittedName>
        <fullName evidence="16">Flagellar motor protein MotA</fullName>
    </submittedName>
</protein>
<dbReference type="EMBL" id="JMIX01000011">
    <property type="protein sequence ID" value="KEO90983.1"/>
    <property type="molecule type" value="Genomic_DNA"/>
</dbReference>
<dbReference type="Pfam" id="PF20560">
    <property type="entry name" value="MotA_N"/>
    <property type="match status" value="1"/>
</dbReference>
<comment type="similarity">
    <text evidence="2">Belongs to the MotA family.</text>
</comment>
<evidence type="ECO:0000256" key="6">
    <source>
        <dbReference type="ARBA" id="ARBA00022519"/>
    </source>
</evidence>
<evidence type="ECO:0000256" key="2">
    <source>
        <dbReference type="ARBA" id="ARBA00008038"/>
    </source>
</evidence>
<keyword evidence="16" id="KW-0969">Cilium</keyword>
<comment type="caution">
    <text evidence="16">The sequence shown here is derived from an EMBL/GenBank/DDBJ whole genome shotgun (WGS) entry which is preliminary data.</text>
</comment>
<dbReference type="Proteomes" id="UP000027866">
    <property type="component" value="Unassembled WGS sequence"/>
</dbReference>
<evidence type="ECO:0000313" key="17">
    <source>
        <dbReference type="Proteomes" id="UP000027866"/>
    </source>
</evidence>
<keyword evidence="6" id="KW-0997">Cell inner membrane</keyword>
<organism evidence="16 17">
    <name type="scientific">Erythrobacter litoralis</name>
    <dbReference type="NCBI Taxonomy" id="39960"/>
    <lineage>
        <taxon>Bacteria</taxon>
        <taxon>Pseudomonadati</taxon>
        <taxon>Pseudomonadota</taxon>
        <taxon>Alphaproteobacteria</taxon>
        <taxon>Sphingomonadales</taxon>
        <taxon>Erythrobacteraceae</taxon>
        <taxon>Erythrobacter/Porphyrobacter group</taxon>
        <taxon>Erythrobacter</taxon>
    </lineage>
</organism>
<sequence length="287" mass="30442">MFVAIGIIVLLVMVFGGFILAGGAIGPVLAALPLEFMIIGGAAIGAVLIGNSTHEIKLLASGLKKVFVGPKYNDQDHIDAIALTSKLMKLLRTEGAVALESHVTEPANSAIFSEYPRIQNDRVLTTMICDPLTLLVVSSGTLDTHAVEEVIDSAIKTELHEMAEPEHTIQSLADAFPALGIVAAVLGVIKTMGSINEPPEVLGKMIGAALVGTFLGVLLAYGFVGPMASRLKQINTRDQQVFHSIKQVIIASLHGYPQPLVLEAARSGLAPSHRPKLTELLDMMRSN</sequence>
<dbReference type="PROSITE" id="PS01307">
    <property type="entry name" value="MOTA"/>
    <property type="match status" value="1"/>
</dbReference>
<evidence type="ECO:0000256" key="11">
    <source>
        <dbReference type="ARBA" id="ARBA00023065"/>
    </source>
</evidence>
<evidence type="ECO:0000313" key="16">
    <source>
        <dbReference type="EMBL" id="KEO90983.1"/>
    </source>
</evidence>
<keyword evidence="17" id="KW-1185">Reference proteome</keyword>
<dbReference type="InterPro" id="IPR022522">
    <property type="entry name" value="Flagellar_motor_stator_MotA"/>
</dbReference>
<dbReference type="OrthoDB" id="9782603at2"/>
<feature type="transmembrane region" description="Helical" evidence="13">
    <location>
        <begin position="172"/>
        <end position="189"/>
    </location>
</feature>
<evidence type="ECO:0000259" key="14">
    <source>
        <dbReference type="Pfam" id="PF01618"/>
    </source>
</evidence>
<keyword evidence="4" id="KW-1003">Cell membrane</keyword>
<dbReference type="PANTHER" id="PTHR30433:SF4">
    <property type="entry name" value="MOTILITY PROTEIN A"/>
    <property type="match status" value="1"/>
</dbReference>
<keyword evidence="5" id="KW-0145">Chemotaxis</keyword>
<keyword evidence="3" id="KW-0813">Transport</keyword>
<dbReference type="AlphaFoldDB" id="A0A074MGK8"/>
<dbReference type="PATRIC" id="fig|39960.10.peg.309"/>
<name>A0A074MGK8_9SPHN</name>
<evidence type="ECO:0000256" key="9">
    <source>
        <dbReference type="ARBA" id="ARBA00022781"/>
    </source>
</evidence>
<evidence type="ECO:0000256" key="4">
    <source>
        <dbReference type="ARBA" id="ARBA00022475"/>
    </source>
</evidence>
<feature type="transmembrane region" description="Helical" evidence="13">
    <location>
        <begin position="31"/>
        <end position="49"/>
    </location>
</feature>
<dbReference type="InterPro" id="IPR047055">
    <property type="entry name" value="MotA-like"/>
</dbReference>
<keyword evidence="11" id="KW-0406">Ion transport</keyword>
<evidence type="ECO:0000259" key="15">
    <source>
        <dbReference type="Pfam" id="PF20560"/>
    </source>
</evidence>
<keyword evidence="7 13" id="KW-0812">Transmembrane</keyword>
<proteinExistence type="inferred from homology"/>
<dbReference type="InterPro" id="IPR000540">
    <property type="entry name" value="Flag_MotA_CS"/>
</dbReference>
<evidence type="ECO:0000256" key="12">
    <source>
        <dbReference type="ARBA" id="ARBA00023136"/>
    </source>
</evidence>
<evidence type="ECO:0000256" key="3">
    <source>
        <dbReference type="ARBA" id="ARBA00022448"/>
    </source>
</evidence>
<dbReference type="GO" id="GO:0071978">
    <property type="term" value="P:bacterial-type flagellum-dependent swarming motility"/>
    <property type="evidence" value="ECO:0007669"/>
    <property type="project" value="InterPro"/>
</dbReference>
<evidence type="ECO:0000256" key="5">
    <source>
        <dbReference type="ARBA" id="ARBA00022500"/>
    </source>
</evidence>
<dbReference type="NCBIfam" id="TIGR03818">
    <property type="entry name" value="MotA1"/>
    <property type="match status" value="1"/>
</dbReference>
<feature type="domain" description="Motility protein A N-terminal" evidence="15">
    <location>
        <begin position="5"/>
        <end position="95"/>
    </location>
</feature>
<accession>A0A074MGK8</accession>
<comment type="subcellular location">
    <subcellularLocation>
        <location evidence="1">Cell inner membrane</location>
        <topology evidence="1">Multi-pass membrane protein</topology>
    </subcellularLocation>
</comment>
<evidence type="ECO:0000256" key="10">
    <source>
        <dbReference type="ARBA" id="ARBA00022989"/>
    </source>
</evidence>
<dbReference type="GO" id="GO:1902600">
    <property type="term" value="P:proton transmembrane transport"/>
    <property type="evidence" value="ECO:0007669"/>
    <property type="project" value="UniProtKB-KW"/>
</dbReference>
<dbReference type="InterPro" id="IPR002898">
    <property type="entry name" value="MotA_ExbB_proton_chnl"/>
</dbReference>
<keyword evidence="16" id="KW-0282">Flagellum</keyword>
<dbReference type="InterPro" id="IPR046786">
    <property type="entry name" value="MotA_N"/>
</dbReference>
<keyword evidence="16" id="KW-0966">Cell projection</keyword>
<keyword evidence="8" id="KW-0283">Flagellar rotation</keyword>
<dbReference type="GO" id="GO:0005886">
    <property type="term" value="C:plasma membrane"/>
    <property type="evidence" value="ECO:0007669"/>
    <property type="project" value="UniProtKB-SubCell"/>
</dbReference>
<dbReference type="GO" id="GO:0006935">
    <property type="term" value="P:chemotaxis"/>
    <property type="evidence" value="ECO:0007669"/>
    <property type="project" value="UniProtKB-KW"/>
</dbReference>
<keyword evidence="12 13" id="KW-0472">Membrane</keyword>
<feature type="transmembrane region" description="Helical" evidence="13">
    <location>
        <begin position="7"/>
        <end position="25"/>
    </location>
</feature>
<feature type="domain" description="MotA/TolQ/ExbB proton channel" evidence="14">
    <location>
        <begin position="141"/>
        <end position="238"/>
    </location>
</feature>
<feature type="transmembrane region" description="Helical" evidence="13">
    <location>
        <begin position="201"/>
        <end position="224"/>
    </location>
</feature>
<dbReference type="PANTHER" id="PTHR30433">
    <property type="entry name" value="CHEMOTAXIS PROTEIN MOTA"/>
    <property type="match status" value="1"/>
</dbReference>
<gene>
    <name evidence="16" type="ORF">EH32_01270</name>
</gene>
<evidence type="ECO:0000256" key="7">
    <source>
        <dbReference type="ARBA" id="ARBA00022692"/>
    </source>
</evidence>
<reference evidence="16 17" key="1">
    <citation type="submission" date="2014-04" db="EMBL/GenBank/DDBJ databases">
        <title>A comprehensive comparison of genomes of Erythrobacter spp. Strains.</title>
        <authorList>
            <person name="Zheng Q."/>
        </authorList>
    </citation>
    <scope>NUCLEOTIDE SEQUENCE [LARGE SCALE GENOMIC DNA]</scope>
    <source>
        <strain evidence="16 17">DSM 8509</strain>
    </source>
</reference>
<keyword evidence="9" id="KW-0375">Hydrogen ion transport</keyword>
<dbReference type="RefSeq" id="WP_034905599.1">
    <property type="nucleotide sequence ID" value="NZ_CP017057.1"/>
</dbReference>
<dbReference type="KEGG" id="elq:Ga0102493_111239"/>
<dbReference type="Pfam" id="PF01618">
    <property type="entry name" value="MotA_ExbB"/>
    <property type="match status" value="1"/>
</dbReference>